<evidence type="ECO:0000313" key="2">
    <source>
        <dbReference type="EMBL" id="TGO12217.1"/>
    </source>
</evidence>
<feature type="region of interest" description="Disordered" evidence="1">
    <location>
        <begin position="64"/>
        <end position="87"/>
    </location>
</feature>
<comment type="caution">
    <text evidence="2">The sequence shown here is derived from an EMBL/GenBank/DDBJ whole genome shotgun (WGS) entry which is preliminary data.</text>
</comment>
<evidence type="ECO:0000313" key="3">
    <source>
        <dbReference type="Proteomes" id="UP000297777"/>
    </source>
</evidence>
<dbReference type="EMBL" id="PQXH01000092">
    <property type="protein sequence ID" value="TGO12217.1"/>
    <property type="molecule type" value="Genomic_DNA"/>
</dbReference>
<proteinExistence type="predicted"/>
<dbReference type="Proteomes" id="UP000297777">
    <property type="component" value="Unassembled WGS sequence"/>
</dbReference>
<protein>
    <submittedName>
        <fullName evidence="2">Uncharacterized protein</fullName>
    </submittedName>
</protein>
<gene>
    <name evidence="2" type="ORF">BTUL_0092g00170</name>
</gene>
<reference evidence="2 3" key="1">
    <citation type="submission" date="2017-12" db="EMBL/GenBank/DDBJ databases">
        <title>Comparative genomics of Botrytis spp.</title>
        <authorList>
            <person name="Valero-Jimenez C.A."/>
            <person name="Tapia P."/>
            <person name="Veloso J."/>
            <person name="Silva-Moreno E."/>
            <person name="Staats M."/>
            <person name="Valdes J.H."/>
            <person name="Van Kan J.A.L."/>
        </authorList>
    </citation>
    <scope>NUCLEOTIDE SEQUENCE [LARGE SCALE GENOMIC DNA]</scope>
    <source>
        <strain evidence="2 3">Bt9001</strain>
    </source>
</reference>
<sequence>MTQTVEEKRIKLTESDVKVIRSEDSSALQKAISQLCAPYYNDQVEVQLKSSIGNTEPAIKDMEETATHHRLLRCPSRPYQRQKREYA</sequence>
<organism evidence="2 3">
    <name type="scientific">Botrytis tulipae</name>
    <dbReference type="NCBI Taxonomy" id="87230"/>
    <lineage>
        <taxon>Eukaryota</taxon>
        <taxon>Fungi</taxon>
        <taxon>Dikarya</taxon>
        <taxon>Ascomycota</taxon>
        <taxon>Pezizomycotina</taxon>
        <taxon>Leotiomycetes</taxon>
        <taxon>Helotiales</taxon>
        <taxon>Sclerotiniaceae</taxon>
        <taxon>Botrytis</taxon>
    </lineage>
</organism>
<keyword evidence="3" id="KW-1185">Reference proteome</keyword>
<evidence type="ECO:0000256" key="1">
    <source>
        <dbReference type="SAM" id="MobiDB-lite"/>
    </source>
</evidence>
<dbReference type="AlphaFoldDB" id="A0A4Z1ETL5"/>
<accession>A0A4Z1ETL5</accession>
<name>A0A4Z1ETL5_9HELO</name>